<dbReference type="GO" id="GO:0043113">
    <property type="term" value="P:receptor clustering"/>
    <property type="evidence" value="ECO:0007669"/>
    <property type="project" value="TreeGrafter"/>
</dbReference>
<dbReference type="InParanoid" id="A0A1S3HCU9"/>
<feature type="domain" description="AH" evidence="2">
    <location>
        <begin position="1"/>
        <end position="47"/>
    </location>
</feature>
<dbReference type="GO" id="GO:0005543">
    <property type="term" value="F:phospholipid binding"/>
    <property type="evidence" value="ECO:0007669"/>
    <property type="project" value="TreeGrafter"/>
</dbReference>
<accession>A0A1S3HCU9</accession>
<dbReference type="PANTHER" id="PTHR12141:SF1">
    <property type="entry name" value="PRKCA-BINDING PROTEIN"/>
    <property type="match status" value="1"/>
</dbReference>
<feature type="compositionally biased region" description="Polar residues" evidence="1">
    <location>
        <begin position="83"/>
        <end position="99"/>
    </location>
</feature>
<evidence type="ECO:0000256" key="1">
    <source>
        <dbReference type="SAM" id="MobiDB-lite"/>
    </source>
</evidence>
<reference evidence="4" key="1">
    <citation type="submission" date="2025-08" db="UniProtKB">
        <authorList>
            <consortium name="RefSeq"/>
        </authorList>
    </citation>
    <scope>IDENTIFICATION</scope>
    <source>
        <tissue evidence="4">Gonads</tissue>
    </source>
</reference>
<dbReference type="GO" id="GO:0006886">
    <property type="term" value="P:intracellular protein transport"/>
    <property type="evidence" value="ECO:0007669"/>
    <property type="project" value="TreeGrafter"/>
</dbReference>
<dbReference type="InterPro" id="IPR027267">
    <property type="entry name" value="AH/BAR_dom_sf"/>
</dbReference>
<dbReference type="RefSeq" id="XP_013383872.1">
    <property type="nucleotide sequence ID" value="XM_013528418.1"/>
</dbReference>
<dbReference type="GO" id="GO:0034315">
    <property type="term" value="P:regulation of Arp2/3 complex-mediated actin nucleation"/>
    <property type="evidence" value="ECO:0007669"/>
    <property type="project" value="TreeGrafter"/>
</dbReference>
<dbReference type="GO" id="GO:0097062">
    <property type="term" value="P:dendritic spine maintenance"/>
    <property type="evidence" value="ECO:0007669"/>
    <property type="project" value="TreeGrafter"/>
</dbReference>
<dbReference type="OrthoDB" id="5917245at2759"/>
<organism evidence="3 4">
    <name type="scientific">Lingula anatina</name>
    <name type="common">Brachiopod</name>
    <name type="synonym">Lingula unguis</name>
    <dbReference type="NCBI Taxonomy" id="7574"/>
    <lineage>
        <taxon>Eukaryota</taxon>
        <taxon>Metazoa</taxon>
        <taxon>Spiralia</taxon>
        <taxon>Lophotrochozoa</taxon>
        <taxon>Brachiopoda</taxon>
        <taxon>Linguliformea</taxon>
        <taxon>Lingulata</taxon>
        <taxon>Lingulida</taxon>
        <taxon>Linguloidea</taxon>
        <taxon>Lingulidae</taxon>
        <taxon>Lingula</taxon>
    </lineage>
</organism>
<keyword evidence="3" id="KW-1185">Reference proteome</keyword>
<dbReference type="GO" id="GO:0098842">
    <property type="term" value="C:postsynaptic early endosome"/>
    <property type="evidence" value="ECO:0007669"/>
    <property type="project" value="TreeGrafter"/>
</dbReference>
<dbReference type="Proteomes" id="UP000085678">
    <property type="component" value="Unplaced"/>
</dbReference>
<dbReference type="Gene3D" id="1.20.1270.60">
    <property type="entry name" value="Arfaptin homology (AH) domain/BAR domain"/>
    <property type="match status" value="1"/>
</dbReference>
<dbReference type="GO" id="GO:0014069">
    <property type="term" value="C:postsynaptic density"/>
    <property type="evidence" value="ECO:0007669"/>
    <property type="project" value="TreeGrafter"/>
</dbReference>
<feature type="compositionally biased region" description="Acidic residues" evidence="1">
    <location>
        <begin position="69"/>
        <end position="81"/>
    </location>
</feature>
<dbReference type="GO" id="GO:0008021">
    <property type="term" value="C:synaptic vesicle"/>
    <property type="evidence" value="ECO:0007669"/>
    <property type="project" value="TreeGrafter"/>
</dbReference>
<name>A0A1S3HCU9_LINAN</name>
<dbReference type="GO" id="GO:0032588">
    <property type="term" value="C:trans-Golgi network membrane"/>
    <property type="evidence" value="ECO:0007669"/>
    <property type="project" value="TreeGrafter"/>
</dbReference>
<evidence type="ECO:0000259" key="2">
    <source>
        <dbReference type="PROSITE" id="PS50870"/>
    </source>
</evidence>
<dbReference type="GO" id="GO:0019904">
    <property type="term" value="F:protein domain specific binding"/>
    <property type="evidence" value="ECO:0007669"/>
    <property type="project" value="InterPro"/>
</dbReference>
<dbReference type="PANTHER" id="PTHR12141">
    <property type="entry name" value="ARFAPTIN-RELATED"/>
    <property type="match status" value="1"/>
</dbReference>
<feature type="region of interest" description="Disordered" evidence="1">
    <location>
        <begin position="61"/>
        <end position="99"/>
    </location>
</feature>
<sequence>MRSDVLVKIELLDQKHVQDIVFQLQRLVTAMSKYHNDCQVVLKEADVFPIEVDLARSTFTYDTSNQFNDNEEDEEEEEEGTDTARNQTGAFSGDLISTD</sequence>
<dbReference type="PROSITE" id="PS50870">
    <property type="entry name" value="AH"/>
    <property type="match status" value="1"/>
</dbReference>
<dbReference type="GO" id="GO:0002092">
    <property type="term" value="P:positive regulation of receptor internalization"/>
    <property type="evidence" value="ECO:0007669"/>
    <property type="project" value="TreeGrafter"/>
</dbReference>
<dbReference type="STRING" id="7574.A0A1S3HCU9"/>
<evidence type="ECO:0000313" key="4">
    <source>
        <dbReference type="RefSeq" id="XP_013383872.1"/>
    </source>
</evidence>
<gene>
    <name evidence="4" type="primary">LOC106154151</name>
</gene>
<dbReference type="KEGG" id="lak:106154151"/>
<dbReference type="InterPro" id="IPR030798">
    <property type="entry name" value="Arfaptin_fam"/>
</dbReference>
<protein>
    <submittedName>
        <fullName evidence="4">PRKCA-binding protein-like</fullName>
    </submittedName>
</protein>
<dbReference type="GO" id="GO:0005080">
    <property type="term" value="F:protein kinase C binding"/>
    <property type="evidence" value="ECO:0007669"/>
    <property type="project" value="TreeGrafter"/>
</dbReference>
<dbReference type="GO" id="GO:0043005">
    <property type="term" value="C:neuron projection"/>
    <property type="evidence" value="ECO:0007669"/>
    <property type="project" value="TreeGrafter"/>
</dbReference>
<dbReference type="InterPro" id="IPR010504">
    <property type="entry name" value="AH_dom"/>
</dbReference>
<dbReference type="GeneID" id="106154151"/>
<proteinExistence type="predicted"/>
<dbReference type="GO" id="GO:0005886">
    <property type="term" value="C:plasma membrane"/>
    <property type="evidence" value="ECO:0007669"/>
    <property type="project" value="GOC"/>
</dbReference>
<dbReference type="Pfam" id="PF06456">
    <property type="entry name" value="Arfaptin"/>
    <property type="match status" value="1"/>
</dbReference>
<evidence type="ECO:0000313" key="3">
    <source>
        <dbReference type="Proteomes" id="UP000085678"/>
    </source>
</evidence>
<dbReference type="AlphaFoldDB" id="A0A1S3HCU9"/>
<dbReference type="SUPFAM" id="SSF103657">
    <property type="entry name" value="BAR/IMD domain-like"/>
    <property type="match status" value="1"/>
</dbReference>